<reference evidence="2 3" key="1">
    <citation type="submission" date="2019-06" db="EMBL/GenBank/DDBJ databases">
        <title>Whole genome shotgun sequence of Corynebacterium variabile NBRC 15286.</title>
        <authorList>
            <person name="Hosoyama A."/>
            <person name="Uohara A."/>
            <person name="Ohji S."/>
            <person name="Ichikawa N."/>
        </authorList>
    </citation>
    <scope>NUCLEOTIDE SEQUENCE [LARGE SCALE GENOMIC DNA]</scope>
    <source>
        <strain evidence="2 3">NBRC 15286</strain>
    </source>
</reference>
<proteinExistence type="predicted"/>
<gene>
    <name evidence="2" type="ORF">CVA01_28880</name>
</gene>
<evidence type="ECO:0000259" key="1">
    <source>
        <dbReference type="Pfam" id="PF12728"/>
    </source>
</evidence>
<evidence type="ECO:0000313" key="2">
    <source>
        <dbReference type="EMBL" id="GEC87574.1"/>
    </source>
</evidence>
<dbReference type="EMBL" id="BJNT01000030">
    <property type="protein sequence ID" value="GEC87574.1"/>
    <property type="molecule type" value="Genomic_DNA"/>
</dbReference>
<dbReference type="InterPro" id="IPR041657">
    <property type="entry name" value="HTH_17"/>
</dbReference>
<dbReference type="Gene3D" id="1.10.10.10">
    <property type="entry name" value="Winged helix-like DNA-binding domain superfamily/Winged helix DNA-binding domain"/>
    <property type="match status" value="1"/>
</dbReference>
<dbReference type="Pfam" id="PF12728">
    <property type="entry name" value="HTH_17"/>
    <property type="match status" value="1"/>
</dbReference>
<name>A0A4Y4C815_9CORY</name>
<dbReference type="InterPro" id="IPR009061">
    <property type="entry name" value="DNA-bd_dom_put_sf"/>
</dbReference>
<dbReference type="GeneID" id="82888961"/>
<dbReference type="RefSeq" id="WP_141331698.1">
    <property type="nucleotide sequence ID" value="NZ_BJNT01000030.1"/>
</dbReference>
<dbReference type="SUPFAM" id="SSF46955">
    <property type="entry name" value="Putative DNA-binding domain"/>
    <property type="match status" value="1"/>
</dbReference>
<dbReference type="AlphaFoldDB" id="A0A4Y4C815"/>
<dbReference type="Proteomes" id="UP000319986">
    <property type="component" value="Unassembled WGS sequence"/>
</dbReference>
<sequence>MTDLPAPPLNLSQAAELLNVHPGTLRSWRAMGRGPASFKIGSRVMYDRDALVAWIDQQRATTTNPGDTAA</sequence>
<organism evidence="2 3">
    <name type="scientific">Corynebacterium variabile</name>
    <dbReference type="NCBI Taxonomy" id="1727"/>
    <lineage>
        <taxon>Bacteria</taxon>
        <taxon>Bacillati</taxon>
        <taxon>Actinomycetota</taxon>
        <taxon>Actinomycetes</taxon>
        <taxon>Mycobacteriales</taxon>
        <taxon>Corynebacteriaceae</taxon>
        <taxon>Corynebacterium</taxon>
    </lineage>
</organism>
<comment type="caution">
    <text evidence="2">The sequence shown here is derived from an EMBL/GenBank/DDBJ whole genome shotgun (WGS) entry which is preliminary data.</text>
</comment>
<evidence type="ECO:0000313" key="3">
    <source>
        <dbReference type="Proteomes" id="UP000319986"/>
    </source>
</evidence>
<feature type="domain" description="Helix-turn-helix" evidence="1">
    <location>
        <begin position="9"/>
        <end position="59"/>
    </location>
</feature>
<dbReference type="InterPro" id="IPR036388">
    <property type="entry name" value="WH-like_DNA-bd_sf"/>
</dbReference>
<accession>A0A4Y4C815</accession>
<protein>
    <recommendedName>
        <fullName evidence="1">Helix-turn-helix domain-containing protein</fullName>
    </recommendedName>
</protein>